<dbReference type="SMART" id="SM00388">
    <property type="entry name" value="HisKA"/>
    <property type="match status" value="1"/>
</dbReference>
<reference evidence="12 13" key="1">
    <citation type="submission" date="2019-10" db="EMBL/GenBank/DDBJ databases">
        <title>Glaciimonas soli sp. nov., a psychrophilic bacterium isolated from the forest soil of a high elevation mountain in Taiwan.</title>
        <authorList>
            <person name="Wang L.-T."/>
            <person name="Shieh W.Y."/>
        </authorList>
    </citation>
    <scope>NUCLEOTIDE SEQUENCE [LARGE SCALE GENOMIC DNA]</scope>
    <source>
        <strain evidence="12 13">GS1</strain>
    </source>
</reference>
<evidence type="ECO:0000313" key="12">
    <source>
        <dbReference type="EMBL" id="MQQ99539.1"/>
    </source>
</evidence>
<dbReference type="InterPro" id="IPR003594">
    <property type="entry name" value="HATPase_dom"/>
</dbReference>
<dbReference type="Pfam" id="PF00512">
    <property type="entry name" value="HisKA"/>
    <property type="match status" value="1"/>
</dbReference>
<gene>
    <name evidence="12" type="ORF">GEV47_02415</name>
</gene>
<dbReference type="PANTHER" id="PTHR45436:SF1">
    <property type="entry name" value="SENSOR PROTEIN QSEC"/>
    <property type="match status" value="1"/>
</dbReference>
<dbReference type="SUPFAM" id="SSF55874">
    <property type="entry name" value="ATPase domain of HSP90 chaperone/DNA topoisomerase II/histidine kinase"/>
    <property type="match status" value="1"/>
</dbReference>
<keyword evidence="8 10" id="KW-1133">Transmembrane helix</keyword>
<evidence type="ECO:0000256" key="8">
    <source>
        <dbReference type="ARBA" id="ARBA00022989"/>
    </source>
</evidence>
<proteinExistence type="predicted"/>
<dbReference type="Proteomes" id="UP000451565">
    <property type="component" value="Unassembled WGS sequence"/>
</dbReference>
<dbReference type="InterPro" id="IPR050428">
    <property type="entry name" value="TCS_sensor_his_kinase"/>
</dbReference>
<feature type="transmembrane region" description="Helical" evidence="10">
    <location>
        <begin position="158"/>
        <end position="181"/>
    </location>
</feature>
<dbReference type="InterPro" id="IPR036890">
    <property type="entry name" value="HATPase_C_sf"/>
</dbReference>
<dbReference type="CDD" id="cd00075">
    <property type="entry name" value="HATPase"/>
    <property type="match status" value="1"/>
</dbReference>
<dbReference type="GO" id="GO:0000155">
    <property type="term" value="F:phosphorelay sensor kinase activity"/>
    <property type="evidence" value="ECO:0007669"/>
    <property type="project" value="InterPro"/>
</dbReference>
<dbReference type="Pfam" id="PF08521">
    <property type="entry name" value="2CSK_N"/>
    <property type="match status" value="1"/>
</dbReference>
<keyword evidence="5" id="KW-0808">Transferase</keyword>
<dbReference type="EC" id="2.7.13.3" evidence="3"/>
<evidence type="ECO:0000256" key="7">
    <source>
        <dbReference type="ARBA" id="ARBA00022777"/>
    </source>
</evidence>
<feature type="domain" description="Histidine kinase" evidence="11">
    <location>
        <begin position="245"/>
        <end position="457"/>
    </location>
</feature>
<dbReference type="SUPFAM" id="SSF47384">
    <property type="entry name" value="Homodimeric domain of signal transducing histidine kinase"/>
    <property type="match status" value="1"/>
</dbReference>
<dbReference type="OrthoDB" id="8583694at2"/>
<dbReference type="Pfam" id="PF02518">
    <property type="entry name" value="HATPase_c"/>
    <property type="match status" value="1"/>
</dbReference>
<comment type="subcellular location">
    <subcellularLocation>
        <location evidence="2">Cell inner membrane</location>
        <topology evidence="2">Multi-pass membrane protein</topology>
    </subcellularLocation>
</comment>
<dbReference type="InterPro" id="IPR036097">
    <property type="entry name" value="HisK_dim/P_sf"/>
</dbReference>
<evidence type="ECO:0000256" key="6">
    <source>
        <dbReference type="ARBA" id="ARBA00022692"/>
    </source>
</evidence>
<evidence type="ECO:0000256" key="3">
    <source>
        <dbReference type="ARBA" id="ARBA00012438"/>
    </source>
</evidence>
<dbReference type="PRINTS" id="PR00344">
    <property type="entry name" value="BCTRLSENSOR"/>
</dbReference>
<comment type="caution">
    <text evidence="12">The sequence shown here is derived from an EMBL/GenBank/DDBJ whole genome shotgun (WGS) entry which is preliminary data.</text>
</comment>
<comment type="catalytic activity">
    <reaction evidence="1">
        <text>ATP + protein L-histidine = ADP + protein N-phospho-L-histidine.</text>
        <dbReference type="EC" id="2.7.13.3"/>
    </reaction>
</comment>
<evidence type="ECO:0000256" key="10">
    <source>
        <dbReference type="SAM" id="Phobius"/>
    </source>
</evidence>
<organism evidence="12 13">
    <name type="scientific">Glaciimonas soli</name>
    <dbReference type="NCBI Taxonomy" id="2590999"/>
    <lineage>
        <taxon>Bacteria</taxon>
        <taxon>Pseudomonadati</taxon>
        <taxon>Pseudomonadota</taxon>
        <taxon>Betaproteobacteria</taxon>
        <taxon>Burkholderiales</taxon>
        <taxon>Oxalobacteraceae</taxon>
        <taxon>Glaciimonas</taxon>
    </lineage>
</organism>
<protein>
    <recommendedName>
        <fullName evidence="3">histidine kinase</fullName>
        <ecNumber evidence="3">2.7.13.3</ecNumber>
    </recommendedName>
</protein>
<keyword evidence="13" id="KW-1185">Reference proteome</keyword>
<keyword evidence="6 10" id="KW-0812">Transmembrane</keyword>
<feature type="transmembrane region" description="Helical" evidence="10">
    <location>
        <begin position="12"/>
        <end position="33"/>
    </location>
</feature>
<dbReference type="InterPro" id="IPR004358">
    <property type="entry name" value="Sig_transdc_His_kin-like_C"/>
</dbReference>
<dbReference type="InterPro" id="IPR013727">
    <property type="entry name" value="2CSK_N"/>
</dbReference>
<dbReference type="SMART" id="SM00387">
    <property type="entry name" value="HATPase_c"/>
    <property type="match status" value="1"/>
</dbReference>
<evidence type="ECO:0000259" key="11">
    <source>
        <dbReference type="PROSITE" id="PS50109"/>
    </source>
</evidence>
<evidence type="ECO:0000256" key="4">
    <source>
        <dbReference type="ARBA" id="ARBA00022553"/>
    </source>
</evidence>
<name>A0A843YKR8_9BURK</name>
<accession>A0A843YKR8</accession>
<dbReference type="AlphaFoldDB" id="A0A843YKR8"/>
<dbReference type="FunFam" id="3.30.565.10:FF:000006">
    <property type="entry name" value="Sensor histidine kinase WalK"/>
    <property type="match status" value="1"/>
</dbReference>
<dbReference type="PANTHER" id="PTHR45436">
    <property type="entry name" value="SENSOR HISTIDINE KINASE YKOH"/>
    <property type="match status" value="1"/>
</dbReference>
<dbReference type="Gene3D" id="3.30.565.10">
    <property type="entry name" value="Histidine kinase-like ATPase, C-terminal domain"/>
    <property type="match status" value="1"/>
</dbReference>
<dbReference type="RefSeq" id="WP_153233105.1">
    <property type="nucleotide sequence ID" value="NZ_WINI01000001.1"/>
</dbReference>
<keyword evidence="9 10" id="KW-0472">Membrane</keyword>
<keyword evidence="7 12" id="KW-0418">Kinase</keyword>
<evidence type="ECO:0000256" key="1">
    <source>
        <dbReference type="ARBA" id="ARBA00000085"/>
    </source>
</evidence>
<sequence>MNSIRLNLLKWLIVPLLIINLVGAGVTYWLAWIPAQTAFDQSLADTGWALVPRLHEHNGEVGIDLSEQAEQVLRVDHLGATYFVVRNHDGKLLAGDADFPPLQYSGSDKAINKPTPYDGVMRSEPMRFVSLKAEVGQQVVFIGVAETLRKRTHIRSEILFSLAMLEILLAAVLTTTIWVAVSRGLWPLQKMQQDLDARNTPPYDDLSPLPEAGVQQELLPVVRAVNGLLGRLQIDAKAQQNFLANVAHQLRTPLAGFRTQLEWLLQKHAQEPETAHSIALMASSTERMIRQTNQLLTLARAEPNKFEKDSLKVVELNKLVEESIQHFVEEADKKDIDIGFNLQTTRVMGEQFLLRDLIDNLIDNAIRYSPSKGTVTVHAIQGKDGGIFSVEDSGPGIAASEQEFIFNRHYRLDDKSAGNGLGLAIVRDITKDHGARITVEPRVGGGTIFSVYFPFAILGAPSKLPGS</sequence>
<dbReference type="InterPro" id="IPR003661">
    <property type="entry name" value="HisK_dim/P_dom"/>
</dbReference>
<evidence type="ECO:0000313" key="13">
    <source>
        <dbReference type="Proteomes" id="UP000451565"/>
    </source>
</evidence>
<dbReference type="EMBL" id="WINI01000001">
    <property type="protein sequence ID" value="MQQ99539.1"/>
    <property type="molecule type" value="Genomic_DNA"/>
</dbReference>
<dbReference type="InterPro" id="IPR005467">
    <property type="entry name" value="His_kinase_dom"/>
</dbReference>
<dbReference type="PROSITE" id="PS50109">
    <property type="entry name" value="HIS_KIN"/>
    <property type="match status" value="1"/>
</dbReference>
<evidence type="ECO:0000256" key="5">
    <source>
        <dbReference type="ARBA" id="ARBA00022679"/>
    </source>
</evidence>
<dbReference type="CDD" id="cd00082">
    <property type="entry name" value="HisKA"/>
    <property type="match status" value="1"/>
</dbReference>
<evidence type="ECO:0000256" key="2">
    <source>
        <dbReference type="ARBA" id="ARBA00004429"/>
    </source>
</evidence>
<dbReference type="GO" id="GO:0005886">
    <property type="term" value="C:plasma membrane"/>
    <property type="evidence" value="ECO:0007669"/>
    <property type="project" value="UniProtKB-SubCell"/>
</dbReference>
<dbReference type="Gene3D" id="1.10.287.130">
    <property type="match status" value="1"/>
</dbReference>
<keyword evidence="4" id="KW-0597">Phosphoprotein</keyword>
<evidence type="ECO:0000256" key="9">
    <source>
        <dbReference type="ARBA" id="ARBA00023136"/>
    </source>
</evidence>